<dbReference type="InterPro" id="IPR010105">
    <property type="entry name" value="TonB_sidphr_rcpt"/>
</dbReference>
<feature type="compositionally biased region" description="Basic and acidic residues" evidence="16">
    <location>
        <begin position="1"/>
        <end position="10"/>
    </location>
</feature>
<dbReference type="InterPro" id="IPR037066">
    <property type="entry name" value="Plug_dom_sf"/>
</dbReference>
<keyword evidence="12 18" id="KW-0675">Receptor</keyword>
<comment type="subcellular location">
    <subcellularLocation>
        <location evidence="1 14">Cell outer membrane</location>
        <topology evidence="1 14">Multi-pass membrane protein</topology>
    </subcellularLocation>
</comment>
<feature type="region of interest" description="Disordered" evidence="16">
    <location>
        <begin position="1"/>
        <end position="21"/>
    </location>
</feature>
<keyword evidence="7" id="KW-0732">Signal</keyword>
<evidence type="ECO:0000256" key="13">
    <source>
        <dbReference type="ARBA" id="ARBA00023237"/>
    </source>
</evidence>
<evidence type="ECO:0000256" key="8">
    <source>
        <dbReference type="ARBA" id="ARBA00023004"/>
    </source>
</evidence>
<dbReference type="PANTHER" id="PTHR32552">
    <property type="entry name" value="FERRICHROME IRON RECEPTOR-RELATED"/>
    <property type="match status" value="1"/>
</dbReference>
<dbReference type="Pfam" id="PF07715">
    <property type="entry name" value="Plug"/>
    <property type="match status" value="1"/>
</dbReference>
<dbReference type="InterPro" id="IPR000531">
    <property type="entry name" value="Beta-barrel_TonB"/>
</dbReference>
<keyword evidence="4 14" id="KW-1134">Transmembrane beta strand</keyword>
<dbReference type="Gene3D" id="2.40.170.20">
    <property type="entry name" value="TonB-dependent receptor, beta-barrel domain"/>
    <property type="match status" value="1"/>
</dbReference>
<evidence type="ECO:0000256" key="11">
    <source>
        <dbReference type="ARBA" id="ARBA00023136"/>
    </source>
</evidence>
<evidence type="ECO:0000256" key="15">
    <source>
        <dbReference type="RuleBase" id="RU003357"/>
    </source>
</evidence>
<evidence type="ECO:0000256" key="3">
    <source>
        <dbReference type="ARBA" id="ARBA00022448"/>
    </source>
</evidence>
<accession>A0ABU4UEA8</accession>
<keyword evidence="9" id="KW-0406">Ion transport</keyword>
<organism evidence="18 19">
    <name type="scientific">Methylomonas defluvii</name>
    <dbReference type="NCBI Taxonomy" id="3045149"/>
    <lineage>
        <taxon>Bacteria</taxon>
        <taxon>Pseudomonadati</taxon>
        <taxon>Pseudomonadota</taxon>
        <taxon>Gammaproteobacteria</taxon>
        <taxon>Methylococcales</taxon>
        <taxon>Methylococcaceae</taxon>
        <taxon>Methylomonas</taxon>
    </lineage>
</organism>
<proteinExistence type="inferred from homology"/>
<dbReference type="PANTHER" id="PTHR32552:SF68">
    <property type="entry name" value="FERRICHROME OUTER MEMBRANE TRANSPORTER_PHAGE RECEPTOR"/>
    <property type="match status" value="1"/>
</dbReference>
<evidence type="ECO:0000256" key="14">
    <source>
        <dbReference type="PROSITE-ProRule" id="PRU01360"/>
    </source>
</evidence>
<evidence type="ECO:0000256" key="7">
    <source>
        <dbReference type="ARBA" id="ARBA00022729"/>
    </source>
</evidence>
<keyword evidence="3 14" id="KW-0813">Transport</keyword>
<dbReference type="CDD" id="cd01347">
    <property type="entry name" value="ligand_gated_channel"/>
    <property type="match status" value="1"/>
</dbReference>
<evidence type="ECO:0000256" key="12">
    <source>
        <dbReference type="ARBA" id="ARBA00023170"/>
    </source>
</evidence>
<evidence type="ECO:0000256" key="9">
    <source>
        <dbReference type="ARBA" id="ARBA00023065"/>
    </source>
</evidence>
<dbReference type="EMBL" id="JAXARY010000008">
    <property type="protein sequence ID" value="MDX8127787.1"/>
    <property type="molecule type" value="Genomic_DNA"/>
</dbReference>
<evidence type="ECO:0000256" key="1">
    <source>
        <dbReference type="ARBA" id="ARBA00004571"/>
    </source>
</evidence>
<dbReference type="Gene3D" id="3.55.50.30">
    <property type="match status" value="1"/>
</dbReference>
<evidence type="ECO:0000313" key="18">
    <source>
        <dbReference type="EMBL" id="MDX8127787.1"/>
    </source>
</evidence>
<dbReference type="PROSITE" id="PS52016">
    <property type="entry name" value="TONB_DEPENDENT_REC_3"/>
    <property type="match status" value="1"/>
</dbReference>
<keyword evidence="19" id="KW-1185">Reference proteome</keyword>
<dbReference type="InterPro" id="IPR012910">
    <property type="entry name" value="Plug_dom"/>
</dbReference>
<sequence>MKTPQMEKKPMSNTRRRCNPGFRSSRLSQAIQGILLASALTASVAAHGEETTHRKSYHISGGSLGQALSQFARDAGILFTGESKLTDGKTSKGLDGEYTVEEGFRKLLAGSGLTYTITEDNAVAIKVAEPGSDAASTLPAVKVSGKAVYDANDPYNPDYNRTNASSATKTDTPIMETPVSIQVIPKAVMNDQQAVRVSDALRNVSGYFDTRGDEFFYDDAFLRGFNTSSRQYIDGMLDLGQSRSLANLERVEVVKGPSAALYGRLQPGGLINHVTKRPLDTPYYSVQQQFGSFDLYRTQVDATGPLTQDGALAYRLNMEYLDSNSYIDYVNKERAFVAPSLTWKISPSTKIDFDFRYHEVQGITNLGLPASGNRPANIPISRFSGEPSDHDNFTLYNGGVSLFHEFTEAWKLVAKFGFNHNVQQFDDTTIQSFNEITGDARRLYFHSQFTDESKQGMINITGNFDVLSTKHALSVGWDYYNRSGMGEGRLSFCQTCGTQTFPATLNIYNPVYNQSVINVALENPKPTFNEREEWYGFYIQDQMTFLDDWHLLYGARYDQANYTSSLASGLNLGGANDSEFSPRVGLLYRPIKELSIYGNYVKAFNGANTGLVVSESQREPEHSEEYEFGLKTEWFDNRLSANLAFYELTKSNVAQPHSNSLLATQGYRELVGEARSKGIEFDISGKLTDNWNLIGTYSLTDTEITKDRSGRQGNQFANVPKHAGSIWSRYEFTDFGWHGLWTGAGVFLAGQRQGDTANSFQLPGYARLDAALGYSFNIGKSKKMSLQFNVDNLLDKEYYTSGGSSGSRTGIRTGVPRTFLGSVRIEF</sequence>
<keyword evidence="13 14" id="KW-0998">Cell outer membrane</keyword>
<dbReference type="Pfam" id="PF00593">
    <property type="entry name" value="TonB_dep_Rec_b-barrel"/>
    <property type="match status" value="1"/>
</dbReference>
<name>A0ABU4UEA8_9GAMM</name>
<dbReference type="NCBIfam" id="TIGR01783">
    <property type="entry name" value="TonB-siderophor"/>
    <property type="match status" value="1"/>
</dbReference>
<dbReference type="Gene3D" id="2.170.130.10">
    <property type="entry name" value="TonB-dependent receptor, plug domain"/>
    <property type="match status" value="1"/>
</dbReference>
<evidence type="ECO:0000256" key="5">
    <source>
        <dbReference type="ARBA" id="ARBA00022496"/>
    </source>
</evidence>
<keyword evidence="11 14" id="KW-0472">Membrane</keyword>
<evidence type="ECO:0000256" key="16">
    <source>
        <dbReference type="SAM" id="MobiDB-lite"/>
    </source>
</evidence>
<dbReference type="SUPFAM" id="SSF56935">
    <property type="entry name" value="Porins"/>
    <property type="match status" value="1"/>
</dbReference>
<gene>
    <name evidence="18" type="ORF">QLH52_10885</name>
</gene>
<evidence type="ECO:0000256" key="4">
    <source>
        <dbReference type="ARBA" id="ARBA00022452"/>
    </source>
</evidence>
<feature type="domain" description="Secretin/TonB short N-terminal" evidence="17">
    <location>
        <begin position="77"/>
        <end position="128"/>
    </location>
</feature>
<evidence type="ECO:0000256" key="2">
    <source>
        <dbReference type="ARBA" id="ARBA00009810"/>
    </source>
</evidence>
<dbReference type="InterPro" id="IPR011662">
    <property type="entry name" value="Secretin/TonB_short_N"/>
</dbReference>
<dbReference type="Proteomes" id="UP001284537">
    <property type="component" value="Unassembled WGS sequence"/>
</dbReference>
<keyword evidence="10 15" id="KW-0798">TonB box</keyword>
<reference evidence="18 19" key="1">
    <citation type="submission" date="2023-11" db="EMBL/GenBank/DDBJ databases">
        <authorList>
            <person name="Ouyang M.-Y."/>
        </authorList>
    </citation>
    <scope>NUCLEOTIDE SEQUENCE [LARGE SCALE GENOMIC DNA]</scope>
    <source>
        <strain evidence="18 19">OY6</strain>
    </source>
</reference>
<keyword evidence="6 14" id="KW-0812">Transmembrane</keyword>
<evidence type="ECO:0000256" key="6">
    <source>
        <dbReference type="ARBA" id="ARBA00022692"/>
    </source>
</evidence>
<protein>
    <submittedName>
        <fullName evidence="18">TonB-dependent receptor</fullName>
    </submittedName>
</protein>
<comment type="caution">
    <text evidence="18">The sequence shown here is derived from an EMBL/GenBank/DDBJ whole genome shotgun (WGS) entry which is preliminary data.</text>
</comment>
<comment type="similarity">
    <text evidence="2 14 15">Belongs to the TonB-dependent receptor family.</text>
</comment>
<dbReference type="RefSeq" id="WP_319961547.1">
    <property type="nucleotide sequence ID" value="NZ_JAXARY010000008.1"/>
</dbReference>
<evidence type="ECO:0000256" key="10">
    <source>
        <dbReference type="ARBA" id="ARBA00023077"/>
    </source>
</evidence>
<evidence type="ECO:0000313" key="19">
    <source>
        <dbReference type="Proteomes" id="UP001284537"/>
    </source>
</evidence>
<keyword evidence="8" id="KW-0408">Iron</keyword>
<dbReference type="InterPro" id="IPR039426">
    <property type="entry name" value="TonB-dep_rcpt-like"/>
</dbReference>
<dbReference type="InterPro" id="IPR036942">
    <property type="entry name" value="Beta-barrel_TonB_sf"/>
</dbReference>
<dbReference type="SMART" id="SM00965">
    <property type="entry name" value="STN"/>
    <property type="match status" value="1"/>
</dbReference>
<keyword evidence="5" id="KW-0410">Iron transport</keyword>
<evidence type="ECO:0000259" key="17">
    <source>
        <dbReference type="SMART" id="SM00965"/>
    </source>
</evidence>
<dbReference type="Pfam" id="PF07660">
    <property type="entry name" value="STN"/>
    <property type="match status" value="1"/>
</dbReference>